<dbReference type="Proteomes" id="UP000198988">
    <property type="component" value="Unassembled WGS sequence"/>
</dbReference>
<comment type="subcellular location">
    <subcellularLocation>
        <location evidence="9">Cytoplasm</location>
    </subcellularLocation>
</comment>
<organism evidence="11 12">
    <name type="scientific">Bathymodiolus azoricus thioautotrophic gill symbiont</name>
    <dbReference type="NCBI Taxonomy" id="235205"/>
    <lineage>
        <taxon>Bacteria</taxon>
        <taxon>Pseudomonadati</taxon>
        <taxon>Pseudomonadota</taxon>
        <taxon>Gammaproteobacteria</taxon>
        <taxon>sulfur-oxidizing symbionts</taxon>
    </lineage>
</organism>
<evidence type="ECO:0000256" key="8">
    <source>
        <dbReference type="ARBA" id="ARBA00030128"/>
    </source>
</evidence>
<keyword evidence="7 9" id="KW-0067">ATP-binding</keyword>
<dbReference type="GO" id="GO:0004385">
    <property type="term" value="F:GMP kinase activity"/>
    <property type="evidence" value="ECO:0007669"/>
    <property type="project" value="UniProtKB-UniRule"/>
</dbReference>
<dbReference type="InterPro" id="IPR020590">
    <property type="entry name" value="Guanylate_kinase_CS"/>
</dbReference>
<sequence>MSNLFIVAAPSGCGKTSLVKALIEKTKNLCVSVSHTTRAARSGEVHGENYFFVSKNEFDEINNNNGFIESACVFDNHYGSAKQTVKDLLTQNQDVILEIDWQGARQVEKFFSGIISIFIIPPSIEALRERLTDRGQDNPTIIERRMKDAVSEMQHYDEFDYLVVNDDFDIALNELSTIIHSQRLNIEQQSIKHQDLLKALIG</sequence>
<dbReference type="CDD" id="cd00071">
    <property type="entry name" value="GMPK"/>
    <property type="match status" value="1"/>
</dbReference>
<dbReference type="RefSeq" id="WP_090716616.1">
    <property type="nucleotide sequence ID" value="NZ_CAESAP020000099.1"/>
</dbReference>
<dbReference type="PANTHER" id="PTHR23117">
    <property type="entry name" value="GUANYLATE KINASE-RELATED"/>
    <property type="match status" value="1"/>
</dbReference>
<comment type="catalytic activity">
    <reaction evidence="9">
        <text>GMP + ATP = GDP + ADP</text>
        <dbReference type="Rhea" id="RHEA:20780"/>
        <dbReference type="ChEBI" id="CHEBI:30616"/>
        <dbReference type="ChEBI" id="CHEBI:58115"/>
        <dbReference type="ChEBI" id="CHEBI:58189"/>
        <dbReference type="ChEBI" id="CHEBI:456216"/>
        <dbReference type="EC" id="2.7.4.8"/>
    </reaction>
</comment>
<evidence type="ECO:0000259" key="10">
    <source>
        <dbReference type="PROSITE" id="PS50052"/>
    </source>
</evidence>
<proteinExistence type="inferred from homology"/>
<evidence type="ECO:0000256" key="2">
    <source>
        <dbReference type="ARBA" id="ARBA00012961"/>
    </source>
</evidence>
<dbReference type="Gene3D" id="3.40.50.300">
    <property type="entry name" value="P-loop containing nucleotide triphosphate hydrolases"/>
    <property type="match status" value="1"/>
</dbReference>
<evidence type="ECO:0000256" key="9">
    <source>
        <dbReference type="HAMAP-Rule" id="MF_00328"/>
    </source>
</evidence>
<dbReference type="Gene3D" id="3.30.63.10">
    <property type="entry name" value="Guanylate Kinase phosphate binding domain"/>
    <property type="match status" value="1"/>
</dbReference>
<feature type="domain" description="Guanylate kinase-like" evidence="10">
    <location>
        <begin position="2"/>
        <end position="180"/>
    </location>
</feature>
<dbReference type="SUPFAM" id="SSF52540">
    <property type="entry name" value="P-loop containing nucleoside triphosphate hydrolases"/>
    <property type="match status" value="1"/>
</dbReference>
<dbReference type="AlphaFoldDB" id="A0A1H6LW25"/>
<name>A0A1H6LW25_9GAMM</name>
<feature type="binding site" evidence="9">
    <location>
        <begin position="9"/>
        <end position="16"/>
    </location>
    <ligand>
        <name>ATP</name>
        <dbReference type="ChEBI" id="CHEBI:30616"/>
    </ligand>
</feature>
<dbReference type="NCBIfam" id="TIGR03263">
    <property type="entry name" value="guanyl_kin"/>
    <property type="match status" value="1"/>
</dbReference>
<dbReference type="HAMAP" id="MF_00328">
    <property type="entry name" value="Guanylate_kinase"/>
    <property type="match status" value="1"/>
</dbReference>
<comment type="similarity">
    <text evidence="1 9">Belongs to the guanylate kinase family.</text>
</comment>
<keyword evidence="9" id="KW-0963">Cytoplasm</keyword>
<protein>
    <recommendedName>
        <fullName evidence="3 9">Guanylate kinase</fullName>
        <ecNumber evidence="2 9">2.7.4.8</ecNumber>
    </recommendedName>
    <alternativeName>
        <fullName evidence="8 9">GMP kinase</fullName>
    </alternativeName>
</protein>
<dbReference type="GO" id="GO:0005524">
    <property type="term" value="F:ATP binding"/>
    <property type="evidence" value="ECO:0007669"/>
    <property type="project" value="UniProtKB-UniRule"/>
</dbReference>
<dbReference type="GO" id="GO:0005829">
    <property type="term" value="C:cytosol"/>
    <property type="evidence" value="ECO:0007669"/>
    <property type="project" value="TreeGrafter"/>
</dbReference>
<dbReference type="InterPro" id="IPR017665">
    <property type="entry name" value="Guanylate_kinase"/>
</dbReference>
<reference evidence="12" key="1">
    <citation type="submission" date="2016-06" db="EMBL/GenBank/DDBJ databases">
        <authorList>
            <person name="Petersen J."/>
            <person name="Sayavedra L."/>
        </authorList>
    </citation>
    <scope>NUCLEOTIDE SEQUENCE [LARGE SCALE GENOMIC DNA]</scope>
    <source>
        <strain evidence="12">BazSymA</strain>
    </source>
</reference>
<accession>A0A1H6LW25</accession>
<dbReference type="PROSITE" id="PS50052">
    <property type="entry name" value="GUANYLATE_KINASE_2"/>
    <property type="match status" value="1"/>
</dbReference>
<evidence type="ECO:0000313" key="11">
    <source>
        <dbReference type="EMBL" id="SEH89732.1"/>
    </source>
</evidence>
<evidence type="ECO:0000256" key="1">
    <source>
        <dbReference type="ARBA" id="ARBA00005790"/>
    </source>
</evidence>
<comment type="function">
    <text evidence="9">Essential for recycling GMP and indirectly, cGMP.</text>
</comment>
<evidence type="ECO:0000313" key="12">
    <source>
        <dbReference type="Proteomes" id="UP000198988"/>
    </source>
</evidence>
<dbReference type="EC" id="2.7.4.8" evidence="2 9"/>
<dbReference type="Pfam" id="PF00625">
    <property type="entry name" value="Guanylate_kin"/>
    <property type="match status" value="1"/>
</dbReference>
<evidence type="ECO:0000256" key="6">
    <source>
        <dbReference type="ARBA" id="ARBA00022777"/>
    </source>
</evidence>
<dbReference type="InterPro" id="IPR008145">
    <property type="entry name" value="GK/Ca_channel_bsu"/>
</dbReference>
<keyword evidence="5 9" id="KW-0547">Nucleotide-binding</keyword>
<dbReference type="FunFam" id="3.30.63.10:FF:000002">
    <property type="entry name" value="Guanylate kinase 1"/>
    <property type="match status" value="1"/>
</dbReference>
<dbReference type="PROSITE" id="PS00856">
    <property type="entry name" value="GUANYLATE_KINASE_1"/>
    <property type="match status" value="1"/>
</dbReference>
<dbReference type="InterPro" id="IPR027417">
    <property type="entry name" value="P-loop_NTPase"/>
</dbReference>
<evidence type="ECO:0000256" key="3">
    <source>
        <dbReference type="ARBA" id="ARBA00016296"/>
    </source>
</evidence>
<evidence type="ECO:0000256" key="4">
    <source>
        <dbReference type="ARBA" id="ARBA00022679"/>
    </source>
</evidence>
<keyword evidence="4 9" id="KW-0808">Transferase</keyword>
<dbReference type="SMART" id="SM00072">
    <property type="entry name" value="GuKc"/>
    <property type="match status" value="1"/>
</dbReference>
<evidence type="ECO:0000256" key="7">
    <source>
        <dbReference type="ARBA" id="ARBA00022840"/>
    </source>
</evidence>
<dbReference type="EMBL" id="CDSC02000301">
    <property type="protein sequence ID" value="SEH89732.1"/>
    <property type="molecule type" value="Genomic_DNA"/>
</dbReference>
<dbReference type="OrthoDB" id="9808150at2"/>
<dbReference type="InterPro" id="IPR008144">
    <property type="entry name" value="Guanylate_kin-like_dom"/>
</dbReference>
<dbReference type="PANTHER" id="PTHR23117:SF13">
    <property type="entry name" value="GUANYLATE KINASE"/>
    <property type="match status" value="1"/>
</dbReference>
<evidence type="ECO:0000256" key="5">
    <source>
        <dbReference type="ARBA" id="ARBA00022741"/>
    </source>
</evidence>
<gene>
    <name evidence="9" type="primary">gmk</name>
    <name evidence="11" type="ORF">BAZSYMA_ACONTIG00011_15</name>
</gene>
<keyword evidence="6 9" id="KW-0418">Kinase</keyword>